<organism evidence="3 4">
    <name type="scientific">Chondrus crispus</name>
    <name type="common">Carrageen Irish moss</name>
    <name type="synonym">Polymorpha crispa</name>
    <dbReference type="NCBI Taxonomy" id="2769"/>
    <lineage>
        <taxon>Eukaryota</taxon>
        <taxon>Rhodophyta</taxon>
        <taxon>Florideophyceae</taxon>
        <taxon>Rhodymeniophycidae</taxon>
        <taxon>Gigartinales</taxon>
        <taxon>Gigartinaceae</taxon>
        <taxon>Chondrus</taxon>
    </lineage>
</organism>
<dbReference type="Proteomes" id="UP000012073">
    <property type="component" value="Unassembled WGS sequence"/>
</dbReference>
<dbReference type="OrthoDB" id="11636at2759"/>
<evidence type="ECO:0000313" key="4">
    <source>
        <dbReference type="Proteomes" id="UP000012073"/>
    </source>
</evidence>
<keyword evidence="4" id="KW-1185">Reference proteome</keyword>
<dbReference type="InterPro" id="IPR019194">
    <property type="entry name" value="Tscrpt_elong_fac_Eaf_N"/>
</dbReference>
<dbReference type="GeneID" id="17319077"/>
<protein>
    <recommendedName>
        <fullName evidence="2">Transcription elongation factor Eaf N-terminal domain-containing protein</fullName>
    </recommendedName>
</protein>
<evidence type="ECO:0000259" key="2">
    <source>
        <dbReference type="Pfam" id="PF09816"/>
    </source>
</evidence>
<evidence type="ECO:0000256" key="1">
    <source>
        <dbReference type="SAM" id="MobiDB-lite"/>
    </source>
</evidence>
<feature type="region of interest" description="Disordered" evidence="1">
    <location>
        <begin position="116"/>
        <end position="268"/>
    </location>
</feature>
<dbReference type="EMBL" id="HG002301">
    <property type="protein sequence ID" value="CDF41075.1"/>
    <property type="molecule type" value="Genomic_DNA"/>
</dbReference>
<name>R7QUR2_CHOCR</name>
<dbReference type="Pfam" id="PF09816">
    <property type="entry name" value="EAF"/>
    <property type="match status" value="1"/>
</dbReference>
<gene>
    <name evidence="3" type="ORF">CHC_T00007685001</name>
</gene>
<accession>R7QUR2</accession>
<feature type="domain" description="Transcription elongation factor Eaf N-terminal" evidence="2">
    <location>
        <begin position="13"/>
        <end position="100"/>
    </location>
</feature>
<dbReference type="AlphaFoldDB" id="R7QUR2"/>
<evidence type="ECO:0000313" key="3">
    <source>
        <dbReference type="EMBL" id="CDF41075.1"/>
    </source>
</evidence>
<dbReference type="RefSeq" id="XP_005711369.1">
    <property type="nucleotide sequence ID" value="XM_005711312.1"/>
</dbReference>
<proteinExistence type="predicted"/>
<dbReference type="Gramene" id="CDF41075">
    <property type="protein sequence ID" value="CDF41075"/>
    <property type="gene ID" value="CHC_T00007685001"/>
</dbReference>
<reference evidence="4" key="1">
    <citation type="journal article" date="2013" name="Proc. Natl. Acad. Sci. U.S.A.">
        <title>Genome structure and metabolic features in the red seaweed Chondrus crispus shed light on evolution of the Archaeplastida.</title>
        <authorList>
            <person name="Collen J."/>
            <person name="Porcel B."/>
            <person name="Carre W."/>
            <person name="Ball S.G."/>
            <person name="Chaparro C."/>
            <person name="Tonon T."/>
            <person name="Barbeyron T."/>
            <person name="Michel G."/>
            <person name="Noel B."/>
            <person name="Valentin K."/>
            <person name="Elias M."/>
            <person name="Artiguenave F."/>
            <person name="Arun A."/>
            <person name="Aury J.M."/>
            <person name="Barbosa-Neto J.F."/>
            <person name="Bothwell J.H."/>
            <person name="Bouget F.Y."/>
            <person name="Brillet L."/>
            <person name="Cabello-Hurtado F."/>
            <person name="Capella-Gutierrez S."/>
            <person name="Charrier B."/>
            <person name="Cladiere L."/>
            <person name="Cock J.M."/>
            <person name="Coelho S.M."/>
            <person name="Colleoni C."/>
            <person name="Czjzek M."/>
            <person name="Da Silva C."/>
            <person name="Delage L."/>
            <person name="Denoeud F."/>
            <person name="Deschamps P."/>
            <person name="Dittami S.M."/>
            <person name="Gabaldon T."/>
            <person name="Gachon C.M."/>
            <person name="Groisillier A."/>
            <person name="Herve C."/>
            <person name="Jabbari K."/>
            <person name="Katinka M."/>
            <person name="Kloareg B."/>
            <person name="Kowalczyk N."/>
            <person name="Labadie K."/>
            <person name="Leblanc C."/>
            <person name="Lopez P.J."/>
            <person name="McLachlan D.H."/>
            <person name="Meslet-Cladiere L."/>
            <person name="Moustafa A."/>
            <person name="Nehr Z."/>
            <person name="Nyvall Collen P."/>
            <person name="Panaud O."/>
            <person name="Partensky F."/>
            <person name="Poulain J."/>
            <person name="Rensing S.A."/>
            <person name="Rousvoal S."/>
            <person name="Samson G."/>
            <person name="Symeonidi A."/>
            <person name="Weissenbach J."/>
            <person name="Zambounis A."/>
            <person name="Wincker P."/>
            <person name="Boyen C."/>
        </authorList>
    </citation>
    <scope>NUCLEOTIDE SEQUENCE [LARGE SCALE GENOMIC DNA]</scope>
    <source>
        <strain evidence="4">cv. Stackhouse</strain>
    </source>
</reference>
<feature type="compositionally biased region" description="Acidic residues" evidence="1">
    <location>
        <begin position="243"/>
        <end position="268"/>
    </location>
</feature>
<sequence>MRGNNAPKLGVRYPFKIGKSLKTNHASRDMLALTFSLIPQKATLSQPAVLTPHKDTCLVQLPTADRASSVHFSGTRRRHGDSSVHDYLLVLVDGKIWLEKASDLFYSIRPTDSHLTRPPPEYPAEPHHDSSPESWRPDSGSPITPEDDAAAMYTGHAALAPTPGTAGKSTPPPIGSRGRLVIRGGRVAPPRPPAAVSPSTATKSVGTKSVGGKSYTDTYRNGRRRPEDDDDDNNDDHASCSSSEDDDSNSDSDDSDSSDYTDESSDED</sequence>
<dbReference type="KEGG" id="ccp:CHC_T00007685001"/>